<dbReference type="EMBL" id="JYDS01000010">
    <property type="protein sequence ID" value="KRZ33278.1"/>
    <property type="molecule type" value="Genomic_DNA"/>
</dbReference>
<name>A0A0V1JEA9_TRIPS</name>
<dbReference type="AlphaFoldDB" id="A0A0V1JEA9"/>
<gene>
    <name evidence="1" type="ORF">T4B_9734</name>
</gene>
<organism evidence="1 2">
    <name type="scientific">Trichinella pseudospiralis</name>
    <name type="common">Parasitic roundworm</name>
    <dbReference type="NCBI Taxonomy" id="6337"/>
    <lineage>
        <taxon>Eukaryota</taxon>
        <taxon>Metazoa</taxon>
        <taxon>Ecdysozoa</taxon>
        <taxon>Nematoda</taxon>
        <taxon>Enoplea</taxon>
        <taxon>Dorylaimia</taxon>
        <taxon>Trichinellida</taxon>
        <taxon>Trichinellidae</taxon>
        <taxon>Trichinella</taxon>
    </lineage>
</organism>
<proteinExistence type="predicted"/>
<accession>A0A0V1JEA9</accession>
<dbReference type="Proteomes" id="UP000054805">
    <property type="component" value="Unassembled WGS sequence"/>
</dbReference>
<comment type="caution">
    <text evidence="1">The sequence shown here is derived from an EMBL/GenBank/DDBJ whole genome shotgun (WGS) entry which is preliminary data.</text>
</comment>
<evidence type="ECO:0000313" key="1">
    <source>
        <dbReference type="EMBL" id="KRZ33278.1"/>
    </source>
</evidence>
<protein>
    <submittedName>
        <fullName evidence="1">Uncharacterized protein</fullName>
    </submittedName>
</protein>
<keyword evidence="2" id="KW-1185">Reference proteome</keyword>
<sequence length="54" mass="6231">LQTPHILENKKQLANAMTQLCDLKAVCSNRQSPPDKVIQIDKEIRWKGNARFIK</sequence>
<feature type="non-terminal residue" evidence="1">
    <location>
        <position position="1"/>
    </location>
</feature>
<evidence type="ECO:0000313" key="2">
    <source>
        <dbReference type="Proteomes" id="UP000054805"/>
    </source>
</evidence>
<reference evidence="1 2" key="1">
    <citation type="submission" date="2015-01" db="EMBL/GenBank/DDBJ databases">
        <title>Evolution of Trichinella species and genotypes.</title>
        <authorList>
            <person name="Korhonen P.K."/>
            <person name="Edoardo P."/>
            <person name="Giuseppe L.R."/>
            <person name="Gasser R.B."/>
        </authorList>
    </citation>
    <scope>NUCLEOTIDE SEQUENCE [LARGE SCALE GENOMIC DNA]</scope>
    <source>
        <strain evidence="1">ISS588</strain>
    </source>
</reference>